<dbReference type="InterPro" id="IPR002469">
    <property type="entry name" value="Peptidase_S9B_N"/>
</dbReference>
<dbReference type="InterPro" id="IPR029058">
    <property type="entry name" value="AB_hydrolase_fold"/>
</dbReference>
<feature type="compositionally biased region" description="Basic and acidic residues" evidence="1">
    <location>
        <begin position="281"/>
        <end position="298"/>
    </location>
</feature>
<reference evidence="4" key="1">
    <citation type="submission" date="2020-11" db="EMBL/GenBank/DDBJ databases">
        <authorList>
            <person name="Tran Van P."/>
        </authorList>
    </citation>
    <scope>NUCLEOTIDE SEQUENCE</scope>
</reference>
<protein>
    <recommendedName>
        <fullName evidence="6">Dipeptidyl peptidase 9</fullName>
    </recommendedName>
</protein>
<dbReference type="InterPro" id="IPR001375">
    <property type="entry name" value="Peptidase_S9_cat"/>
</dbReference>
<organism evidence="4">
    <name type="scientific">Oppiella nova</name>
    <dbReference type="NCBI Taxonomy" id="334625"/>
    <lineage>
        <taxon>Eukaryota</taxon>
        <taxon>Metazoa</taxon>
        <taxon>Ecdysozoa</taxon>
        <taxon>Arthropoda</taxon>
        <taxon>Chelicerata</taxon>
        <taxon>Arachnida</taxon>
        <taxon>Acari</taxon>
        <taxon>Acariformes</taxon>
        <taxon>Sarcoptiformes</taxon>
        <taxon>Oribatida</taxon>
        <taxon>Brachypylina</taxon>
        <taxon>Oppioidea</taxon>
        <taxon>Oppiidae</taxon>
        <taxon>Oppiella</taxon>
    </lineage>
</organism>
<dbReference type="Gene3D" id="3.40.50.1820">
    <property type="entry name" value="alpha/beta hydrolase"/>
    <property type="match status" value="1"/>
</dbReference>
<evidence type="ECO:0000313" key="4">
    <source>
        <dbReference type="EMBL" id="CAD7658070.1"/>
    </source>
</evidence>
<dbReference type="InterPro" id="IPR050278">
    <property type="entry name" value="Serine_Prot_S9B/DPPIV"/>
</dbReference>
<dbReference type="EMBL" id="OC929085">
    <property type="protein sequence ID" value="CAD7658070.1"/>
    <property type="molecule type" value="Genomic_DNA"/>
</dbReference>
<dbReference type="GO" id="GO:0006508">
    <property type="term" value="P:proteolysis"/>
    <property type="evidence" value="ECO:0007669"/>
    <property type="project" value="InterPro"/>
</dbReference>
<evidence type="ECO:0000259" key="3">
    <source>
        <dbReference type="Pfam" id="PF00930"/>
    </source>
</evidence>
<evidence type="ECO:0000256" key="1">
    <source>
        <dbReference type="SAM" id="MobiDB-lite"/>
    </source>
</evidence>
<dbReference type="OrthoDB" id="16520at2759"/>
<dbReference type="SUPFAM" id="SSF53474">
    <property type="entry name" value="alpha/beta-Hydrolases"/>
    <property type="match status" value="1"/>
</dbReference>
<dbReference type="AlphaFoldDB" id="A0A7R9QTT2"/>
<dbReference type="PANTHER" id="PTHR11731:SF193">
    <property type="entry name" value="DIPEPTIDYL PEPTIDASE 9"/>
    <property type="match status" value="1"/>
</dbReference>
<dbReference type="GO" id="GO:0008236">
    <property type="term" value="F:serine-type peptidase activity"/>
    <property type="evidence" value="ECO:0007669"/>
    <property type="project" value="InterPro"/>
</dbReference>
<evidence type="ECO:0000313" key="5">
    <source>
        <dbReference type="Proteomes" id="UP000728032"/>
    </source>
</evidence>
<feature type="domain" description="Peptidase S9 prolyl oligopeptidase catalytic" evidence="2">
    <location>
        <begin position="545"/>
        <end position="730"/>
    </location>
</feature>
<evidence type="ECO:0008006" key="6">
    <source>
        <dbReference type="Google" id="ProtNLM"/>
    </source>
</evidence>
<feature type="region of interest" description="Disordered" evidence="1">
    <location>
        <begin position="281"/>
        <end position="339"/>
    </location>
</feature>
<dbReference type="EMBL" id="CAJPVJ010014260">
    <property type="protein sequence ID" value="CAG2175256.1"/>
    <property type="molecule type" value="Genomic_DNA"/>
</dbReference>
<dbReference type="Gene3D" id="2.140.10.30">
    <property type="entry name" value="Dipeptidylpeptidase IV, N-terminal domain"/>
    <property type="match status" value="2"/>
</dbReference>
<feature type="compositionally biased region" description="Polar residues" evidence="1">
    <location>
        <begin position="301"/>
        <end position="339"/>
    </location>
</feature>
<dbReference type="Proteomes" id="UP000728032">
    <property type="component" value="Unassembled WGS sequence"/>
</dbReference>
<dbReference type="SUPFAM" id="SSF82171">
    <property type="entry name" value="DPP6 N-terminal domain-like"/>
    <property type="match status" value="1"/>
</dbReference>
<gene>
    <name evidence="4" type="ORF">ONB1V03_LOCUS14695</name>
</gene>
<evidence type="ECO:0000259" key="2">
    <source>
        <dbReference type="Pfam" id="PF00326"/>
    </source>
</evidence>
<name>A0A7R9QTT2_9ACAR</name>
<sequence>MNPQLCPSDPNLVGYVADGDLWVCNLKSGFEFRLTETKFDADSGVVSAGMPSYVIQEEFRRYTGFWWRPDNEYDHIDSTSGDISYSILCEFVDESEVDVIKIANWDGTVEEYRFPRAGQCNAESSLSIVTFSLNPMTQLISDVKISSLPKSLSDTFPSFEYLVRCGWHSYDAIWVQLLDRSQSHLVLALMSLQDLFAPQIIYEETTAQWINCHDVLHFFGADSGDELASGSRLRFLWSSEESGFRHLYQIEVELVANSPGDDSMSEHQSDKNTGEPVVAVKEDTNGAKQPKLDQRSDFSIDYSQRSKSGNSSDEGNTSANGTTFGTTPNVSHNSDYGRHQTTAPFESIATLRSKLVSKLQLTHGNWEVSDRDVWCDEHQGLVYFCGLKESPLERHLYVVSLNYPKLSPKRLTAEDFSHTTIAFNPSHKYFVDIQSNITIPPFGYLQKLVSATPGASLPDAEPVRLFLGTTANPGEDSDQIDLLPGMAAPQLFDYRLKSGDLIYGFIFKPECMEAGVRYPVLLEIYGGPEVQLVSKSFKAVRHCRRHLLASEGYIVVAFDSRGSKHRGVQFEAHCRRRLGQVEIADQVEALQWLAENTDFIDMSRIAVHGWSYGGYLSLMALAQRPDIFKCAIAGAPVTNWQLYDTGYTERYMDTPANNPEGYRLGNVMTHINSFPNEENRLLIIHGLMDENVHFAHTVQLVQALVNAGKPYQLNVYPFERHSLRHSQCSEHYETLLLSAQYVPYKRVVKCSPTHSSIGLMECFGGPDASHCTPLSLSTLPFPSGQPMPSNDCLTNVYPIHTLLFPSLSITAHPSPCNLR</sequence>
<keyword evidence="5" id="KW-1185">Reference proteome</keyword>
<dbReference type="Pfam" id="PF00326">
    <property type="entry name" value="Peptidase_S9"/>
    <property type="match status" value="1"/>
</dbReference>
<dbReference type="GO" id="GO:0008239">
    <property type="term" value="F:dipeptidyl-peptidase activity"/>
    <property type="evidence" value="ECO:0007669"/>
    <property type="project" value="TreeGrafter"/>
</dbReference>
<proteinExistence type="predicted"/>
<feature type="domain" description="Dipeptidylpeptidase IV N-terminal" evidence="3">
    <location>
        <begin position="348"/>
        <end position="441"/>
    </location>
</feature>
<accession>A0A7R9QTT2</accession>
<dbReference type="Pfam" id="PF00930">
    <property type="entry name" value="DPPIV_N"/>
    <property type="match status" value="2"/>
</dbReference>
<feature type="domain" description="Dipeptidylpeptidase IV N-terminal" evidence="3">
    <location>
        <begin position="2"/>
        <end position="253"/>
    </location>
</feature>
<dbReference type="PANTHER" id="PTHR11731">
    <property type="entry name" value="PROTEASE FAMILY S9B,C DIPEPTIDYL-PEPTIDASE IV-RELATED"/>
    <property type="match status" value="1"/>
</dbReference>